<dbReference type="InterPro" id="IPR021245">
    <property type="entry name" value="DUF2790"/>
</dbReference>
<feature type="signal peptide" evidence="1">
    <location>
        <begin position="1"/>
        <end position="18"/>
    </location>
</feature>
<evidence type="ECO:0000256" key="1">
    <source>
        <dbReference type="SAM" id="SignalP"/>
    </source>
</evidence>
<dbReference type="RefSeq" id="WP_119371952.1">
    <property type="nucleotide sequence ID" value="NZ_QWLL01000064.1"/>
</dbReference>
<dbReference type="EMBL" id="QWLL01000064">
    <property type="protein sequence ID" value="RII74381.1"/>
    <property type="molecule type" value="Genomic_DNA"/>
</dbReference>
<dbReference type="Proteomes" id="UP000265875">
    <property type="component" value="Unassembled WGS sequence"/>
</dbReference>
<dbReference type="Gene3D" id="2.30.140.50">
    <property type="entry name" value="Protein of unknown function DUF2790"/>
    <property type="match status" value="1"/>
</dbReference>
<name>A0A399LXX1_9PSED</name>
<comment type="caution">
    <text evidence="2">The sequence shown here is derived from an EMBL/GenBank/DDBJ whole genome shotgun (WGS) entry which is preliminary data.</text>
</comment>
<protein>
    <submittedName>
        <fullName evidence="2">DUF2790 domain-containing protein</fullName>
    </submittedName>
</protein>
<proteinExistence type="predicted"/>
<organism evidence="2 3">
    <name type="scientific">Pseudomonas monteilii</name>
    <dbReference type="NCBI Taxonomy" id="76759"/>
    <lineage>
        <taxon>Bacteria</taxon>
        <taxon>Pseudomonadati</taxon>
        <taxon>Pseudomonadota</taxon>
        <taxon>Gammaproteobacteria</taxon>
        <taxon>Pseudomonadales</taxon>
        <taxon>Pseudomonadaceae</taxon>
        <taxon>Pseudomonas</taxon>
    </lineage>
</organism>
<accession>A0A399LXX1</accession>
<feature type="chain" id="PRO_5017359387" evidence="1">
    <location>
        <begin position="19"/>
        <end position="85"/>
    </location>
</feature>
<reference evidence="2 3" key="1">
    <citation type="submission" date="2018-08" db="EMBL/GenBank/DDBJ databases">
        <title>Draft genome sequence of the cyanotroph, Pseudomonas monteilii BCN3.</title>
        <authorList>
            <person name="Jones L.B."/>
            <person name="Kunz D.A."/>
        </authorList>
    </citation>
    <scope>NUCLEOTIDE SEQUENCE [LARGE SCALE GENOMIC DNA]</scope>
    <source>
        <strain evidence="2 3">BCN3</strain>
    </source>
</reference>
<evidence type="ECO:0000313" key="2">
    <source>
        <dbReference type="EMBL" id="RII74381.1"/>
    </source>
</evidence>
<keyword evidence="1" id="KW-0732">Signal</keyword>
<dbReference type="AlphaFoldDB" id="A0A399LXX1"/>
<dbReference type="Pfam" id="PF10976">
    <property type="entry name" value="DUF2790"/>
    <property type="match status" value="1"/>
</dbReference>
<sequence length="85" mass="9312">MKLLLVLFLGCLGSVAMADDQGTQTAQIAIEPYRYSQNLDIAHVVAVTPVPNVCEVVPMQLTYDDSNGQRHIMEYRIVGNGCSNN</sequence>
<gene>
    <name evidence="2" type="ORF">D0894_27455</name>
</gene>
<evidence type="ECO:0000313" key="3">
    <source>
        <dbReference type="Proteomes" id="UP000265875"/>
    </source>
</evidence>